<keyword evidence="1" id="KW-0472">Membrane</keyword>
<reference evidence="2 3" key="1">
    <citation type="submission" date="2019-06" db="EMBL/GenBank/DDBJ databases">
        <title>Sequencing the genomes of 1000 actinobacteria strains.</title>
        <authorList>
            <person name="Klenk H.-P."/>
        </authorList>
    </citation>
    <scope>NUCLEOTIDE SEQUENCE [LARGE SCALE GENOMIC DNA]</scope>
    <source>
        <strain evidence="2 3">DSM 25218</strain>
    </source>
</reference>
<feature type="transmembrane region" description="Helical" evidence="1">
    <location>
        <begin position="172"/>
        <end position="193"/>
    </location>
</feature>
<evidence type="ECO:0000313" key="3">
    <source>
        <dbReference type="Proteomes" id="UP000320209"/>
    </source>
</evidence>
<dbReference type="Proteomes" id="UP000320209">
    <property type="component" value="Unassembled WGS sequence"/>
</dbReference>
<feature type="transmembrane region" description="Helical" evidence="1">
    <location>
        <begin position="143"/>
        <end position="166"/>
    </location>
</feature>
<accession>A0A543A8Q3</accession>
<evidence type="ECO:0000256" key="1">
    <source>
        <dbReference type="SAM" id="Phobius"/>
    </source>
</evidence>
<sequence>MAFWIKDESREWIDSAEADRGNSTDAVWASKLLSDDLMRWSRWWVGLGMFVLAFVAAGFVGSLAMMLIVDAPGGGETVVAIVVTVLALVVLIAAAGVLWRLHRSGRRLARALRWWLALRADAVPNQGFGGWVAPRAALFNPSVFVRVLTSSLAGLVGIFGFSMIGYAFSENVVILIAAVLWGVLGVACCIGQLGGVMRLVAGLGDADPVWSRISGR</sequence>
<keyword evidence="1" id="KW-1133">Transmembrane helix</keyword>
<protein>
    <submittedName>
        <fullName evidence="2">Uncharacterized protein</fullName>
    </submittedName>
</protein>
<organism evidence="2 3">
    <name type="scientific">Nocardioides albertanoniae</name>
    <dbReference type="NCBI Taxonomy" id="1175486"/>
    <lineage>
        <taxon>Bacteria</taxon>
        <taxon>Bacillati</taxon>
        <taxon>Actinomycetota</taxon>
        <taxon>Actinomycetes</taxon>
        <taxon>Propionibacteriales</taxon>
        <taxon>Nocardioidaceae</taxon>
        <taxon>Nocardioides</taxon>
    </lineage>
</organism>
<proteinExistence type="predicted"/>
<comment type="caution">
    <text evidence="2">The sequence shown here is derived from an EMBL/GenBank/DDBJ whole genome shotgun (WGS) entry which is preliminary data.</text>
</comment>
<dbReference type="AlphaFoldDB" id="A0A543A8Q3"/>
<dbReference type="OrthoDB" id="5079002at2"/>
<name>A0A543A8Q3_9ACTN</name>
<dbReference type="RefSeq" id="WP_141780894.1">
    <property type="nucleotide sequence ID" value="NZ_VFOV01000001.1"/>
</dbReference>
<gene>
    <name evidence="2" type="ORF">FB381_2868</name>
</gene>
<feature type="transmembrane region" description="Helical" evidence="1">
    <location>
        <begin position="80"/>
        <end position="101"/>
    </location>
</feature>
<feature type="transmembrane region" description="Helical" evidence="1">
    <location>
        <begin position="43"/>
        <end position="68"/>
    </location>
</feature>
<keyword evidence="1" id="KW-0812">Transmembrane</keyword>
<keyword evidence="3" id="KW-1185">Reference proteome</keyword>
<dbReference type="EMBL" id="VFOV01000001">
    <property type="protein sequence ID" value="TQL68967.1"/>
    <property type="molecule type" value="Genomic_DNA"/>
</dbReference>
<evidence type="ECO:0000313" key="2">
    <source>
        <dbReference type="EMBL" id="TQL68967.1"/>
    </source>
</evidence>